<dbReference type="HOGENOM" id="CLU_093674_8_0_6"/>
<feature type="transmembrane region" description="Helical" evidence="1">
    <location>
        <begin position="55"/>
        <end position="74"/>
    </location>
</feature>
<dbReference type="EMBL" id="CP000513">
    <property type="protein sequence ID" value="ABQ13634.1"/>
    <property type="molecule type" value="Genomic_DNA"/>
</dbReference>
<dbReference type="GO" id="GO:0005886">
    <property type="term" value="C:plasma membrane"/>
    <property type="evidence" value="ECO:0007669"/>
    <property type="project" value="TreeGrafter"/>
</dbReference>
<gene>
    <name evidence="2" type="ordered locus">DNO_0322</name>
</gene>
<protein>
    <recommendedName>
        <fullName evidence="4">Inner membrane protein YhaI</fullName>
    </recommendedName>
</protein>
<feature type="transmembrane region" description="Helical" evidence="1">
    <location>
        <begin position="6"/>
        <end position="34"/>
    </location>
</feature>
<dbReference type="AlphaFoldDB" id="A5EW51"/>
<keyword evidence="1" id="KW-0472">Membrane</keyword>
<reference evidence="2 3" key="1">
    <citation type="journal article" date="2007" name="Nat. Biotechnol.">
        <title>Genome sequence and identification of candidate vaccine antigens from the animal pathogen Dichelobacter nodosus.</title>
        <authorList>
            <person name="Myers G.S."/>
            <person name="Parker D."/>
            <person name="Al-Hasani K."/>
            <person name="Kennan R.M."/>
            <person name="Seemann T."/>
            <person name="Ren Q."/>
            <person name="Badger J.H."/>
            <person name="Selengut J.D."/>
            <person name="Deboy R.T."/>
            <person name="Tettelin H."/>
            <person name="Boyce J.D."/>
            <person name="McCarl V.P."/>
            <person name="Han X."/>
            <person name="Nelson W.C."/>
            <person name="Madupu R."/>
            <person name="Mohamoud Y."/>
            <person name="Holley T."/>
            <person name="Fedorova N."/>
            <person name="Khouri H."/>
            <person name="Bottomley S.P."/>
            <person name="Whittington R.J."/>
            <person name="Adler B."/>
            <person name="Songer J.G."/>
            <person name="Rood J.I."/>
            <person name="Paulsen I.T."/>
        </authorList>
    </citation>
    <scope>NUCLEOTIDE SEQUENCE [LARGE SCALE GENOMIC DNA]</scope>
    <source>
        <strain evidence="2 3">VCS1703A</strain>
    </source>
</reference>
<dbReference type="RefSeq" id="WP_012030666.1">
    <property type="nucleotide sequence ID" value="NC_009446.1"/>
</dbReference>
<sequence>MEYWIFFFVNLAISSVLGFLGELGITITMVFALVTLIPSISVAIRRLHDIGKSGWWFLLILIPILGWITLFVFYCLDSQAGDNQWGENPKEA</sequence>
<proteinExistence type="predicted"/>
<dbReference type="Pfam" id="PF05656">
    <property type="entry name" value="DUF805"/>
    <property type="match status" value="1"/>
</dbReference>
<organism evidence="2 3">
    <name type="scientific">Dichelobacter nodosus (strain VCS1703A)</name>
    <dbReference type="NCBI Taxonomy" id="246195"/>
    <lineage>
        <taxon>Bacteria</taxon>
        <taxon>Pseudomonadati</taxon>
        <taxon>Pseudomonadota</taxon>
        <taxon>Gammaproteobacteria</taxon>
        <taxon>Cardiobacteriales</taxon>
        <taxon>Cardiobacteriaceae</taxon>
        <taxon>Dichelobacter</taxon>
    </lineage>
</organism>
<keyword evidence="3" id="KW-1185">Reference proteome</keyword>
<dbReference type="PANTHER" id="PTHR34980:SF2">
    <property type="entry name" value="INNER MEMBRANE PROTEIN YHAH-RELATED"/>
    <property type="match status" value="1"/>
</dbReference>
<keyword evidence="1" id="KW-1133">Transmembrane helix</keyword>
<keyword evidence="1" id="KW-0812">Transmembrane</keyword>
<name>A5EW51_DICNV</name>
<dbReference type="InterPro" id="IPR008523">
    <property type="entry name" value="DUF805"/>
</dbReference>
<dbReference type="OrthoDB" id="9812349at2"/>
<dbReference type="PANTHER" id="PTHR34980">
    <property type="entry name" value="INNER MEMBRANE PROTEIN-RELATED-RELATED"/>
    <property type="match status" value="1"/>
</dbReference>
<accession>A5EW51</accession>
<evidence type="ECO:0000313" key="2">
    <source>
        <dbReference type="EMBL" id="ABQ13634.1"/>
    </source>
</evidence>
<dbReference type="eggNOG" id="COG3152">
    <property type="taxonomic scope" value="Bacteria"/>
</dbReference>
<dbReference type="Proteomes" id="UP000000248">
    <property type="component" value="Chromosome"/>
</dbReference>
<evidence type="ECO:0000313" key="3">
    <source>
        <dbReference type="Proteomes" id="UP000000248"/>
    </source>
</evidence>
<evidence type="ECO:0000256" key="1">
    <source>
        <dbReference type="SAM" id="Phobius"/>
    </source>
</evidence>
<dbReference type="KEGG" id="dno:DNO_0322"/>
<evidence type="ECO:0008006" key="4">
    <source>
        <dbReference type="Google" id="ProtNLM"/>
    </source>
</evidence>